<comment type="caution">
    <text evidence="1">The sequence shown here is derived from an EMBL/GenBank/DDBJ whole genome shotgun (WGS) entry which is preliminary data.</text>
</comment>
<dbReference type="InterPro" id="IPR016516">
    <property type="entry name" value="UCP07580"/>
</dbReference>
<protein>
    <recommendedName>
        <fullName evidence="3">Metal-dependent hydrolase</fullName>
    </recommendedName>
</protein>
<sequence>MPEMKVRKIDFQFTDDIPFQWNPGNPYWGNFINFAAFVAPAFERYFIRATRAAMPRISNAAIAKDADLFCLQEAQHSKHHLAHLKMLTTKNPALKDAGLAVAKSYENLLARISSRLRGHCGALLRPLCSICRRQ</sequence>
<reference evidence="1" key="1">
    <citation type="submission" date="2021-12" db="EMBL/GenBank/DDBJ databases">
        <authorList>
            <person name="Rodrigo-Torres L."/>
            <person name="Arahal R. D."/>
            <person name="Lucena T."/>
        </authorList>
    </citation>
    <scope>NUCLEOTIDE SEQUENCE</scope>
    <source>
        <strain evidence="1">CECT 8267</strain>
    </source>
</reference>
<dbReference type="PANTHER" id="PTHR39456">
    <property type="entry name" value="METAL-DEPENDENT HYDROLASE"/>
    <property type="match status" value="1"/>
</dbReference>
<accession>A0ABM9AGU1</accession>
<gene>
    <name evidence="1" type="ORF">SIN8267_02483</name>
</gene>
<dbReference type="Pfam" id="PF10118">
    <property type="entry name" value="Metal_hydrol"/>
    <property type="match status" value="1"/>
</dbReference>
<evidence type="ECO:0008006" key="3">
    <source>
        <dbReference type="Google" id="ProtNLM"/>
    </source>
</evidence>
<evidence type="ECO:0000313" key="1">
    <source>
        <dbReference type="EMBL" id="CAH0992364.1"/>
    </source>
</evidence>
<dbReference type="PANTHER" id="PTHR39456:SF1">
    <property type="entry name" value="METAL-DEPENDENT HYDROLASE"/>
    <property type="match status" value="1"/>
</dbReference>
<evidence type="ECO:0000313" key="2">
    <source>
        <dbReference type="Proteomes" id="UP000838100"/>
    </source>
</evidence>
<keyword evidence="2" id="KW-1185">Reference proteome</keyword>
<dbReference type="Proteomes" id="UP000838100">
    <property type="component" value="Unassembled WGS sequence"/>
</dbReference>
<proteinExistence type="predicted"/>
<dbReference type="EMBL" id="CAKLPX010000003">
    <property type="protein sequence ID" value="CAH0992364.1"/>
    <property type="molecule type" value="Genomic_DNA"/>
</dbReference>
<name>A0ABM9AGU1_9GAMM</name>
<organism evidence="1 2">
    <name type="scientific">Sinobacterium norvegicum</name>
    <dbReference type="NCBI Taxonomy" id="1641715"/>
    <lineage>
        <taxon>Bacteria</taxon>
        <taxon>Pseudomonadati</taxon>
        <taxon>Pseudomonadota</taxon>
        <taxon>Gammaproteobacteria</taxon>
        <taxon>Cellvibrionales</taxon>
        <taxon>Spongiibacteraceae</taxon>
        <taxon>Sinobacterium</taxon>
    </lineage>
</organism>